<name>A0ABT9USE7_9FIRM</name>
<gene>
    <name evidence="1" type="ORF">J2S18_001160</name>
</gene>
<dbReference type="EMBL" id="JAUSUF010000002">
    <property type="protein sequence ID" value="MDQ0149230.1"/>
    <property type="molecule type" value="Genomic_DNA"/>
</dbReference>
<dbReference type="RefSeq" id="WP_307484388.1">
    <property type="nucleotide sequence ID" value="NZ_JAUSUF010000002.1"/>
</dbReference>
<reference evidence="1 2" key="1">
    <citation type="submission" date="2023-07" db="EMBL/GenBank/DDBJ databases">
        <title>Genomic Encyclopedia of Type Strains, Phase IV (KMG-IV): sequencing the most valuable type-strain genomes for metagenomic binning, comparative biology and taxonomic classification.</title>
        <authorList>
            <person name="Goeker M."/>
        </authorList>
    </citation>
    <scope>NUCLEOTIDE SEQUENCE [LARGE SCALE GENOMIC DNA]</scope>
    <source>
        <strain evidence="1 2">DSM 20694</strain>
    </source>
</reference>
<sequence length="629" mass="74603">MKKRPNFNERKLKFKKESMVKEYKNKMDRINDKQEDFANEIIDKIFNCEKDKIYVNYNRCGIGKTTLIKSILNNLVNNYFYFGLPKDSKMLESNGVIVVTDKLDRLEDINNYKGLEDICYFMKYEKSDEEQLYKNTRIEFNKQLEQQKKYPIVLISTQKYFKMKEKERNLLYEWEKGKRSIKLIDEKPYIITTDIINEKYLSDISKGLEELPKGEEKEYLIDYWEQIRNHLYNLRKNYTEYDLNWISGDGTDVLFSKALDKKFFEILEKYATTKIYNDIECLKDINKNGCLFVSPSDSIQSNARQLILIRNNIDKFDIDKCKNIIFDATAKYDIEYNMSDRFELFKSNDTKESDIKIHHILTSTSQNSLLKKENHIETISKYINSLGDNLFVATYGKKRGIFQEFSRKLNTKNIAYFGDIKGKNDWNAFSSMAQIGMNRKSNYVYLIKYIALTNIDKKWNKIIDQDEISLEIKNIIENKEGIFENDKMQEIMESDLIVDTIQNIMRIKCRHFSNTELCNIFILCASYLNNITRKVADVVNAKLEEHTPNIFKEEKLINRKANEGKEKTNPQILLEYLKNLDKGKIIKMKDLIKGSGLTKKQIDKVREKHCIIKEWFEFHKTKKKGEYIA</sequence>
<accession>A0ABT9USE7</accession>
<evidence type="ECO:0000313" key="1">
    <source>
        <dbReference type="EMBL" id="MDQ0149230.1"/>
    </source>
</evidence>
<proteinExistence type="predicted"/>
<dbReference type="Proteomes" id="UP001228504">
    <property type="component" value="Unassembled WGS sequence"/>
</dbReference>
<organism evidence="1 2">
    <name type="scientific">Eubacterium multiforme</name>
    <dbReference type="NCBI Taxonomy" id="83339"/>
    <lineage>
        <taxon>Bacteria</taxon>
        <taxon>Bacillati</taxon>
        <taxon>Bacillota</taxon>
        <taxon>Clostridia</taxon>
        <taxon>Eubacteriales</taxon>
        <taxon>Eubacteriaceae</taxon>
        <taxon>Eubacterium</taxon>
    </lineage>
</organism>
<protein>
    <submittedName>
        <fullName evidence="1">Uncharacterized protein</fullName>
    </submittedName>
</protein>
<keyword evidence="2" id="KW-1185">Reference proteome</keyword>
<evidence type="ECO:0000313" key="2">
    <source>
        <dbReference type="Proteomes" id="UP001228504"/>
    </source>
</evidence>
<comment type="caution">
    <text evidence="1">The sequence shown here is derived from an EMBL/GenBank/DDBJ whole genome shotgun (WGS) entry which is preliminary data.</text>
</comment>